<feature type="region of interest" description="Disordered" evidence="13">
    <location>
        <begin position="3482"/>
        <end position="3503"/>
    </location>
</feature>
<dbReference type="FunFam" id="2.170.140.10:FF:000005">
    <property type="entry name" value="Acidic mammalian chitinase"/>
    <property type="match status" value="1"/>
</dbReference>
<dbReference type="EMBL" id="OZ034828">
    <property type="protein sequence ID" value="CAL1684978.1"/>
    <property type="molecule type" value="Genomic_DNA"/>
</dbReference>
<proteinExistence type="inferred from homology"/>
<dbReference type="InterPro" id="IPR017853">
    <property type="entry name" value="GH"/>
</dbReference>
<dbReference type="GO" id="GO:0005576">
    <property type="term" value="C:extracellular region"/>
    <property type="evidence" value="ECO:0007669"/>
    <property type="project" value="InterPro"/>
</dbReference>
<feature type="region of interest" description="Disordered" evidence="13">
    <location>
        <begin position="1895"/>
        <end position="1959"/>
    </location>
</feature>
<feature type="compositionally biased region" description="Basic and acidic residues" evidence="13">
    <location>
        <begin position="2358"/>
        <end position="2375"/>
    </location>
</feature>
<evidence type="ECO:0000256" key="6">
    <source>
        <dbReference type="ARBA" id="ARBA00022801"/>
    </source>
</evidence>
<dbReference type="FunFam" id="3.10.50.10:FF:000004">
    <property type="entry name" value="Chitinase 5"/>
    <property type="match status" value="1"/>
</dbReference>
<accession>A0AAV2NZC0</accession>
<feature type="compositionally biased region" description="Low complexity" evidence="13">
    <location>
        <begin position="1132"/>
        <end position="1150"/>
    </location>
</feature>
<dbReference type="InterPro" id="IPR029070">
    <property type="entry name" value="Chitinase_insertion_sf"/>
</dbReference>
<dbReference type="Pfam" id="PF01607">
    <property type="entry name" value="CBM_14"/>
    <property type="match status" value="2"/>
</dbReference>
<feature type="region of interest" description="Disordered" evidence="13">
    <location>
        <begin position="756"/>
        <end position="775"/>
    </location>
</feature>
<evidence type="ECO:0000256" key="11">
    <source>
        <dbReference type="ARBA" id="ARBA00023326"/>
    </source>
</evidence>
<dbReference type="PROSITE" id="PS51910">
    <property type="entry name" value="GH18_2"/>
    <property type="match status" value="1"/>
</dbReference>
<reference evidence="17" key="1">
    <citation type="submission" date="2024-04" db="EMBL/GenBank/DDBJ databases">
        <authorList>
            <consortium name="Molecular Ecology Group"/>
        </authorList>
    </citation>
    <scope>NUCLEOTIDE SEQUENCE</scope>
</reference>
<protein>
    <recommendedName>
        <fullName evidence="3">chitinase</fullName>
        <ecNumber evidence="3">3.2.1.14</ecNumber>
    </recommendedName>
</protein>
<feature type="compositionally biased region" description="Basic and acidic residues" evidence="13">
    <location>
        <begin position="3486"/>
        <end position="3503"/>
    </location>
</feature>
<evidence type="ECO:0000256" key="14">
    <source>
        <dbReference type="SAM" id="SignalP"/>
    </source>
</evidence>
<dbReference type="SUPFAM" id="SSF54556">
    <property type="entry name" value="Chitinase insertion domain"/>
    <property type="match status" value="1"/>
</dbReference>
<dbReference type="SUPFAM" id="SSF51445">
    <property type="entry name" value="(Trans)glycosidases"/>
    <property type="match status" value="1"/>
</dbReference>
<feature type="region of interest" description="Disordered" evidence="13">
    <location>
        <begin position="3389"/>
        <end position="3409"/>
    </location>
</feature>
<dbReference type="CDD" id="cd02872">
    <property type="entry name" value="GH18_chitolectin_chitotriosidase"/>
    <property type="match status" value="1"/>
</dbReference>
<feature type="compositionally biased region" description="Low complexity" evidence="13">
    <location>
        <begin position="1949"/>
        <end position="1959"/>
    </location>
</feature>
<dbReference type="PANTHER" id="PTHR11177:SF399">
    <property type="entry name" value="CHITINASE 6, ISOFORM C"/>
    <property type="match status" value="1"/>
</dbReference>
<keyword evidence="11" id="KW-0624">Polysaccharide degradation</keyword>
<feature type="compositionally biased region" description="Polar residues" evidence="13">
    <location>
        <begin position="874"/>
        <end position="891"/>
    </location>
</feature>
<feature type="compositionally biased region" description="Polar residues" evidence="13">
    <location>
        <begin position="1151"/>
        <end position="1163"/>
    </location>
</feature>
<feature type="domain" description="GH18" evidence="16">
    <location>
        <begin position="24"/>
        <end position="401"/>
    </location>
</feature>
<feature type="compositionally biased region" description="Polar residues" evidence="13">
    <location>
        <begin position="1511"/>
        <end position="1522"/>
    </location>
</feature>
<keyword evidence="6 12" id="KW-0378">Hydrolase</keyword>
<dbReference type="Proteomes" id="UP001497644">
    <property type="component" value="Chromosome 5"/>
</dbReference>
<feature type="signal peptide" evidence="14">
    <location>
        <begin position="1"/>
        <end position="22"/>
    </location>
</feature>
<dbReference type="SUPFAM" id="SSF57625">
    <property type="entry name" value="Invertebrate chitin-binding proteins"/>
    <property type="match status" value="2"/>
</dbReference>
<feature type="compositionally biased region" description="Polar residues" evidence="13">
    <location>
        <begin position="1267"/>
        <end position="1276"/>
    </location>
</feature>
<keyword evidence="9" id="KW-0119">Carbohydrate metabolism</keyword>
<evidence type="ECO:0000256" key="1">
    <source>
        <dbReference type="ARBA" id="ARBA00000822"/>
    </source>
</evidence>
<evidence type="ECO:0000313" key="17">
    <source>
        <dbReference type="EMBL" id="CAL1684978.1"/>
    </source>
</evidence>
<comment type="similarity">
    <text evidence="2">Belongs to the glycosyl hydrolase 18 family. Chitinase class II subfamily.</text>
</comment>
<feature type="compositionally biased region" description="Polar residues" evidence="13">
    <location>
        <begin position="422"/>
        <end position="444"/>
    </location>
</feature>
<evidence type="ECO:0000256" key="5">
    <source>
        <dbReference type="ARBA" id="ARBA00022729"/>
    </source>
</evidence>
<organism evidence="17 18">
    <name type="scientific">Lasius platythorax</name>
    <dbReference type="NCBI Taxonomy" id="488582"/>
    <lineage>
        <taxon>Eukaryota</taxon>
        <taxon>Metazoa</taxon>
        <taxon>Ecdysozoa</taxon>
        <taxon>Arthropoda</taxon>
        <taxon>Hexapoda</taxon>
        <taxon>Insecta</taxon>
        <taxon>Pterygota</taxon>
        <taxon>Neoptera</taxon>
        <taxon>Endopterygota</taxon>
        <taxon>Hymenoptera</taxon>
        <taxon>Apocrita</taxon>
        <taxon>Aculeata</taxon>
        <taxon>Formicoidea</taxon>
        <taxon>Formicidae</taxon>
        <taxon>Formicinae</taxon>
        <taxon>Lasius</taxon>
        <taxon>Lasius</taxon>
    </lineage>
</organism>
<dbReference type="PROSITE" id="PS01095">
    <property type="entry name" value="GH18_1"/>
    <property type="match status" value="1"/>
</dbReference>
<feature type="compositionally biased region" description="Basic and acidic residues" evidence="13">
    <location>
        <begin position="1779"/>
        <end position="1792"/>
    </location>
</feature>
<dbReference type="GO" id="GO:0000272">
    <property type="term" value="P:polysaccharide catabolic process"/>
    <property type="evidence" value="ECO:0007669"/>
    <property type="project" value="UniProtKB-KW"/>
</dbReference>
<feature type="compositionally biased region" description="Acidic residues" evidence="13">
    <location>
        <begin position="655"/>
        <end position="681"/>
    </location>
</feature>
<name>A0AAV2NZC0_9HYME</name>
<evidence type="ECO:0000256" key="7">
    <source>
        <dbReference type="ARBA" id="ARBA00023024"/>
    </source>
</evidence>
<evidence type="ECO:0000256" key="2">
    <source>
        <dbReference type="ARBA" id="ARBA00009121"/>
    </source>
</evidence>
<evidence type="ECO:0000256" key="4">
    <source>
        <dbReference type="ARBA" id="ARBA00022669"/>
    </source>
</evidence>
<dbReference type="PANTHER" id="PTHR11177">
    <property type="entry name" value="CHITINASE"/>
    <property type="match status" value="1"/>
</dbReference>
<feature type="region of interest" description="Disordered" evidence="13">
    <location>
        <begin position="402"/>
        <end position="565"/>
    </location>
</feature>
<keyword evidence="4" id="KW-0147">Chitin-binding</keyword>
<feature type="region of interest" description="Disordered" evidence="13">
    <location>
        <begin position="3717"/>
        <end position="3736"/>
    </location>
</feature>
<feature type="compositionally biased region" description="Low complexity" evidence="13">
    <location>
        <begin position="1243"/>
        <end position="1256"/>
    </location>
</feature>
<feature type="region of interest" description="Disordered" evidence="13">
    <location>
        <begin position="646"/>
        <end position="728"/>
    </location>
</feature>
<feature type="compositionally biased region" description="Basic residues" evidence="13">
    <location>
        <begin position="522"/>
        <end position="532"/>
    </location>
</feature>
<dbReference type="Gene3D" id="3.20.20.80">
    <property type="entry name" value="Glycosidases"/>
    <property type="match status" value="1"/>
</dbReference>
<feature type="domain" description="Chitin-binding type-2" evidence="15">
    <location>
        <begin position="3770"/>
        <end position="3829"/>
    </location>
</feature>
<feature type="compositionally biased region" description="Polar residues" evidence="13">
    <location>
        <begin position="2379"/>
        <end position="2395"/>
    </location>
</feature>
<feature type="compositionally biased region" description="Basic and acidic residues" evidence="13">
    <location>
        <begin position="3203"/>
        <end position="3213"/>
    </location>
</feature>
<evidence type="ECO:0000256" key="3">
    <source>
        <dbReference type="ARBA" id="ARBA00012729"/>
    </source>
</evidence>
<feature type="region of interest" description="Disordered" evidence="13">
    <location>
        <begin position="3192"/>
        <end position="3251"/>
    </location>
</feature>
<evidence type="ECO:0000256" key="8">
    <source>
        <dbReference type="ARBA" id="ARBA00023157"/>
    </source>
</evidence>
<keyword evidence="8" id="KW-1015">Disulfide bond</keyword>
<dbReference type="InterPro" id="IPR002557">
    <property type="entry name" value="Chitin-bd_dom"/>
</dbReference>
<keyword evidence="10 12" id="KW-0326">Glycosidase</keyword>
<dbReference type="InterPro" id="IPR011583">
    <property type="entry name" value="Chitinase_II/V-like_cat"/>
</dbReference>
<feature type="region of interest" description="Disordered" evidence="13">
    <location>
        <begin position="1118"/>
        <end position="1312"/>
    </location>
</feature>
<dbReference type="PROSITE" id="PS50940">
    <property type="entry name" value="CHIT_BIND_II"/>
    <property type="match status" value="2"/>
</dbReference>
<feature type="compositionally biased region" description="Polar residues" evidence="13">
    <location>
        <begin position="1530"/>
        <end position="1540"/>
    </location>
</feature>
<dbReference type="FunFam" id="3.20.20.80:FF:000007">
    <property type="entry name" value="Acidic mammalian chitinase"/>
    <property type="match status" value="1"/>
</dbReference>
<feature type="compositionally biased region" description="Polar residues" evidence="13">
    <location>
        <begin position="3569"/>
        <end position="3579"/>
    </location>
</feature>
<dbReference type="EC" id="3.2.1.14" evidence="3"/>
<feature type="compositionally biased region" description="Low complexity" evidence="13">
    <location>
        <begin position="686"/>
        <end position="698"/>
    </location>
</feature>
<dbReference type="SMART" id="SM00636">
    <property type="entry name" value="Glyco_18"/>
    <property type="match status" value="1"/>
</dbReference>
<feature type="domain" description="Chitin-binding type-2" evidence="15">
    <location>
        <begin position="560"/>
        <end position="621"/>
    </location>
</feature>
<evidence type="ECO:0000259" key="16">
    <source>
        <dbReference type="PROSITE" id="PS51910"/>
    </source>
</evidence>
<dbReference type="Gene3D" id="3.10.50.10">
    <property type="match status" value="1"/>
</dbReference>
<dbReference type="InterPro" id="IPR036508">
    <property type="entry name" value="Chitin-bd_dom_sf"/>
</dbReference>
<feature type="compositionally biased region" description="Polar residues" evidence="13">
    <location>
        <begin position="1925"/>
        <end position="1941"/>
    </location>
</feature>
<sequence>MRAASLILCLGILLATIQNGIAERKIICYYTNWSVYRPGTAKFSPQNINPYLCTHLIYAFGGFTKDNTLKPFDKYQDIEKGGYAKFTGLKTYNKNLKTMLAIGGWNEGSSRFSPMVADPARRREFVKNAVKFLRQNHFDGLDLDWEYPTVRDGGKPRDKDNYANLVQELYEEFERESSKTGRPRLLLSMAVPAGIEYIDKGYDVPRLNEYLDFINLLSYDYHSAYEPAVNHHAPLYPLEEDNEYNYDAELTIDYTISHLLEKGASADKIILGIPTYGRSYTLFNQEATELGSPADGPGVEGEATREKGYLAYYEICENIAESDEWEVVQPNPKAMGPYAFKENQWVGYDDEEIVKLKARYVNEKKLGGIMFWSIDNDDFRGKCHGRPYPLIEAAKETLLTDNSRNTIDNTKSVDSRKKIRTQGIQSNARKLGTNSQRSSTTSAPIANRRVPSSRPRYRNISKSKTSDGDEEDREVSRRSYDPSSDNEDVEGRNTVRVTEKIERPKNRNRSKTRNGSTADHSSRRKQSRRKGQSKTDEDEGSLSNKLTTPEPPTTPDPGSDFKCEDEGFFPHPRDCKKYFWCLDSGPSGLGVVAHQFTCPSGLVFNKAADSCDYPRNVICPKTSKTSVVSTTRSPITAATSRTTYLHSTTTAKAEESEEYDLEEDYDEDEDEIEESEEEDVREEPKTTTTTKPLVYKTLTRNRPSTTTTTTTTTKPSEPERVSDLEDEEDPRVIKELIDLIKKAGGIEQLEKQLLLQEKNSDTRSDSESVTPATISRSLYERVLNRQTNRFGSGQRPVLSPSETSYVNGPGRAQFEGLDDIPEVKSLRRSQKPQYVTIERPKSSVTKDSSENEEVDENEEDDDNTDVASSEEESISNPLEGSSSTQRVTPNYVNIRRTRPSTTTSKTENDVEEKEAEVEKEKPTRRRRPYISKQQNNEASFDTSKSFRNHGSGFRNSEKGGDSAGVDLSTEKNNGSPTIDSRYSNVQRFRGTTSKTTTSENLSSVSSLEITTLPTTLEEDSEGQSSTTASTTTLASTTPTTTASTSTEVFTVISVEPPENPSISVSPKVDNPDSITDSVKLVEDSATEILLTTLPATTSSTTTKTTIASASKSTIATVSQPRPFGFTRRRFSSSEATTTTTTTSAPSSNRSKVSITSRNSTRPSSPFLGRVRSRTRPVNRVAEDESVEQVDAPPAETSTFRSKDPSSSRRRGSSRYTPPTSRSRTENASANSVPSPRYRERGRTTISTTVSTTIGSSDTKRKYRRPSRVSSTESTKANELDDSPIIKITQGSRRRNTSPRSRTESNDEENDDKITNIRVFKRPTVNRELYDRTKQTKKRNNVQESVQKVNVESYRKQIASITPNVLGSSTSAEGDKIEKNDLTNIVDQEATIGDSVVESNTIEPMYVSHVKPVALIDITTASSNTIDYTSDRPDDAVATTTDHIETHEFNPKLVIIVPEHAGSTSEAPKRRKVILRRRPISSNSAVDPIEVEEEERAAFRGRKVIRRKRPLQDTSSPISTQISLEEEAQEDSSLLPESTTPIGDGENVEKSTMATDQTGFTPMSKDAEELSVATGFTREMQDSTLAITEATLSTDYNLDDFTKIIFETPAAKITTISNKEATDFLSTAAMSTINTYADEEYPSTNEMNVEATTIESTLATATIDNTESSALLEETLVSGPENLSTQTITTAEPESTRAQITTGLFTTESDSSSRPSFEARYARKKFIRKNPVSFSGTNATNRHPPVLSSTENSSLEILSRRRNNLFIRRHPISSTTANAPRDDLEYQEEKKDASNSSRDLIEQEVAEDTILKNKSVSANALSDNFAEFWKSYTTASSRDQTSNSSIRIEDIDDVDKVATETEDLTYQSTPITTSSKSEIRPRYKIPVILKRPFDPEEALSPKRYHPLDSAPEESEETPETKETKPRQSSLRQPRTRYTLQNRDNVKTNEETTSSSPEPASTWQYFRTRLYSKRPSSTSTEAAVTETLIPARKFDYVADAFHRKQQSLRTTTPRSNDPFDIQNLVDPDHTTAKPSVTRLVTSVTESGTTERQKILIKTKYSSLTSTTWIPADQLSSTTPLLVTVTGLDDESVNEIRQGVERSTLPIEGEFSSRYDGRFTTESQASSTIEIESVADSKAIRLPTLKELIGYPTTYYYDDRIATTPSSVLSHLLRNDVDNDISRQNVKESFVRGTNEPPGDEREQSARDIIGEETGDSWLRQASESKVRSRTPKRTDVTLEESALVTNAVVQEDEDGRKTPSTSMYLRPTTMRGIPLVSLTSSPLTRGFYITRSENDLPSSTLAEDSTSPYTTIDSSIERQTETALIPDLISTTDETVTVTRNDQNEIELDTFNDNVNDIIKSKGVDNREEKSEERSENSDSTENPSTYTESDTISVGRSASKRGKLLRNFDYNTTPLSNVSPTSSTKRRIALALSRYNEASIPLWTGKRIVARKQNRTTVSLIEEAGRRIDESASPRITTSILKNASVTSEIPSTLTSAIPTIPLIVSESTTSPELLDVYGDLAYSTDGSTTEDSKDRTNAEAAITLTNSVITTTPSISKIASMTNDSTATIISTISDDSTSVTAMPSTANESIITTTSSSTVAVAKAPVVASDQATITTESATKSAGIEFPGFMTANYSAAAVPTHAIANDSVITPATTSIGVEITSPIANYSTDFANIIIPATISVEVKVTSAITNYSVTAIPTNTNAIVTDSAVTTAPVITISAGIEATSTTADSVVAIPSSPATSTREIAVDPTIITTSATTSTEVETISTITNHPAFIVPATTMIPATDISSSTIISSTNATVPATTSNLADADTVTVTNMLITTTIPTTVAIPTISDSNVITSTDVNVASTFAITDASTTTSRPRTSFAISSNDFVTSVDTTSTSSAVPTTLTIESTTTHFNPNVFNISNNSEVSAVTATAASIQTTEIPTTFETSPIFTSTAISRSLPSTNSAMLSTTAFSDRMSENSSMITQTPSTLFSIVTPVTNIATVEKSTAIYDESIATNAIIQTTGIYEPSSVQTTSEESTTPRVKIVSEEGASRTIQRRKDQTSKLDDRFDQKSSRRRVVNRTNNWIGRPVGQQTVNQRPLHRVTLYRGRPRRPPGYTSRVIEENRRRRITQKRARVNFEPISSTVKPDENIVVAQNITEDHVAYNRARNVRRRMRIVSKKVRERVEEEETTTLQATTLPFQSSTAANNETETLHRENGNNEKKRKVVLRRIKSQSQENLATNETSADSDSVNKNLSSNFQSDLRMSKNLFKQENKRERMRVVLKSIRPKSEEKNPIEEARANPDFIDKNFQGNFSRNFHANKNFSDGSTGRRMRVLLKSVRPKSKENNSTVEETSTDIIDENLQNNLSNNLSTSQNLADEKKTRRRMRIVLKKVRPKFEEEEAKTEEASADSNSTDESLRGAFSNILRRGKNFLVDHKTRRRMRVLLKSIKPKSEKRNSTVEETSADSDSTDKDLRGSFSSNFHTNVNLFDEEETRRSMKSTSEEKDSIAEETNAHSDFADKDFSSNLHVDDNLPDREKMMTQFKHGKKETTIEQLEDPEELQTTETLVLVEEDTDQPSLEQVNSLKNGGFIGRTTGHSNRHRKPTQSTTGVPLINTFPSTVAIYRRGRPIETTFSSRVDLIDAYENTESTVVQHDQKADVSDQSIRAQEFAVTLADPPLSSSDTGRTPLRDDAARRKISTTVAPRTDPTIGRTISRYDADFRNRQRSRTKSARPTVNATTRPRRPPVLDYDYYEDETPIVIGKPFLNSKLFLTSKGTIRCLDQGNFPHPYSCKKFITCARMVSGQVIGTEYTCPDKLTFDPVGGICNWSAGLGCKD</sequence>
<dbReference type="Pfam" id="PF00704">
    <property type="entry name" value="Glyco_hydro_18"/>
    <property type="match status" value="1"/>
</dbReference>
<gene>
    <name evidence="17" type="ORF">LPLAT_LOCUS10478</name>
</gene>
<feature type="compositionally biased region" description="Basic residues" evidence="13">
    <location>
        <begin position="3214"/>
        <end position="3224"/>
    </location>
</feature>
<feature type="compositionally biased region" description="Acidic residues" evidence="13">
    <location>
        <begin position="850"/>
        <end position="873"/>
    </location>
</feature>
<dbReference type="SMART" id="SM00494">
    <property type="entry name" value="ChtBD2"/>
    <property type="match status" value="2"/>
</dbReference>
<keyword evidence="7" id="KW-0146">Chitin degradation</keyword>
<feature type="region of interest" description="Disordered" evidence="13">
    <location>
        <begin position="1507"/>
        <end position="1547"/>
    </location>
</feature>
<comment type="catalytic activity">
    <reaction evidence="1">
        <text>Random endo-hydrolysis of N-acetyl-beta-D-glucosaminide (1-&gt;4)-beta-linkages in chitin and chitodextrins.</text>
        <dbReference type="EC" id="3.2.1.14"/>
    </reaction>
</comment>
<evidence type="ECO:0000256" key="13">
    <source>
        <dbReference type="SAM" id="MobiDB-lite"/>
    </source>
</evidence>
<keyword evidence="18" id="KW-1185">Reference proteome</keyword>
<dbReference type="InterPro" id="IPR050314">
    <property type="entry name" value="Glycosyl_Hydrlase_18"/>
</dbReference>
<evidence type="ECO:0000256" key="12">
    <source>
        <dbReference type="RuleBase" id="RU000489"/>
    </source>
</evidence>
<feature type="region of interest" description="Disordered" evidence="13">
    <location>
        <begin position="2358"/>
        <end position="2397"/>
    </location>
</feature>
<feature type="region of interest" description="Disordered" evidence="13">
    <location>
        <begin position="1732"/>
        <end position="1751"/>
    </location>
</feature>
<feature type="compositionally biased region" description="Low complexity" evidence="13">
    <location>
        <begin position="1024"/>
        <end position="1046"/>
    </location>
</feature>
<dbReference type="InterPro" id="IPR001223">
    <property type="entry name" value="Glyco_hydro18_cat"/>
</dbReference>
<dbReference type="Gene3D" id="2.170.140.10">
    <property type="entry name" value="Chitin binding domain"/>
    <property type="match status" value="2"/>
</dbReference>
<feature type="compositionally biased region" description="Polar residues" evidence="13">
    <location>
        <begin position="931"/>
        <end position="945"/>
    </location>
</feature>
<evidence type="ECO:0000256" key="10">
    <source>
        <dbReference type="ARBA" id="ARBA00023295"/>
    </source>
</evidence>
<feature type="region of interest" description="Disordered" evidence="13">
    <location>
        <begin position="785"/>
        <end position="1046"/>
    </location>
</feature>
<dbReference type="InterPro" id="IPR001579">
    <property type="entry name" value="Glyco_hydro_18_chit_AS"/>
</dbReference>
<feature type="region of interest" description="Disordered" evidence="13">
    <location>
        <begin position="3438"/>
        <end position="3470"/>
    </location>
</feature>
<feature type="compositionally biased region" description="Basic and acidic residues" evidence="13">
    <location>
        <begin position="489"/>
        <end position="505"/>
    </location>
</feature>
<dbReference type="GO" id="GO:0008061">
    <property type="term" value="F:chitin binding"/>
    <property type="evidence" value="ECO:0007669"/>
    <property type="project" value="UniProtKB-KW"/>
</dbReference>
<dbReference type="GO" id="GO:0006032">
    <property type="term" value="P:chitin catabolic process"/>
    <property type="evidence" value="ECO:0007669"/>
    <property type="project" value="UniProtKB-KW"/>
</dbReference>
<evidence type="ECO:0000259" key="15">
    <source>
        <dbReference type="PROSITE" id="PS50940"/>
    </source>
</evidence>
<feature type="compositionally biased region" description="Polar residues" evidence="13">
    <location>
        <begin position="970"/>
        <end position="1006"/>
    </location>
</feature>
<feature type="region of interest" description="Disordered" evidence="13">
    <location>
        <begin position="3567"/>
        <end position="3605"/>
    </location>
</feature>
<feature type="chain" id="PRO_5043763493" description="chitinase" evidence="14">
    <location>
        <begin position="23"/>
        <end position="3829"/>
    </location>
</feature>
<feature type="compositionally biased region" description="Polar residues" evidence="13">
    <location>
        <begin position="3225"/>
        <end position="3251"/>
    </location>
</feature>
<feature type="region of interest" description="Disordered" evidence="13">
    <location>
        <begin position="1768"/>
        <end position="1797"/>
    </location>
</feature>
<dbReference type="GO" id="GO:0008843">
    <property type="term" value="F:endochitinase activity"/>
    <property type="evidence" value="ECO:0007669"/>
    <property type="project" value="UniProtKB-EC"/>
</dbReference>
<evidence type="ECO:0000256" key="9">
    <source>
        <dbReference type="ARBA" id="ARBA00023277"/>
    </source>
</evidence>
<evidence type="ECO:0000313" key="18">
    <source>
        <dbReference type="Proteomes" id="UP001497644"/>
    </source>
</evidence>
<keyword evidence="5 14" id="KW-0732">Signal</keyword>
<feature type="compositionally biased region" description="Polar residues" evidence="13">
    <location>
        <begin position="3192"/>
        <end position="3202"/>
    </location>
</feature>